<protein>
    <submittedName>
        <fullName evidence="2">Uncharacterized protein</fullName>
    </submittedName>
</protein>
<dbReference type="RefSeq" id="WP_156214084.1">
    <property type="nucleotide sequence ID" value="NZ_WOFH01000001.1"/>
</dbReference>
<gene>
    <name evidence="2" type="ORF">GNZ18_00500</name>
</gene>
<feature type="region of interest" description="Disordered" evidence="1">
    <location>
        <begin position="55"/>
        <end position="88"/>
    </location>
</feature>
<reference evidence="2 3" key="1">
    <citation type="submission" date="2019-11" db="EMBL/GenBank/DDBJ databases">
        <authorList>
            <person name="Cao P."/>
        </authorList>
    </citation>
    <scope>NUCLEOTIDE SEQUENCE [LARGE SCALE GENOMIC DNA]</scope>
    <source>
        <strain evidence="2 3">NEAU-AAG5</strain>
    </source>
</reference>
<evidence type="ECO:0000313" key="2">
    <source>
        <dbReference type="EMBL" id="MUN35087.1"/>
    </source>
</evidence>
<proteinExistence type="predicted"/>
<accession>A0A7K1KSV0</accession>
<sequence>MAFRPERCQGYKPTAPAEAIAEGFLVNIAEDSPASVAEGFTANISGAILPNSPGEFLPNADNGASACPGHRSDRKVTSGRPLAQTTTGHVERDCCNGY</sequence>
<name>A0A7K1KSV0_9ACTN</name>
<keyword evidence="3" id="KW-1185">Reference proteome</keyword>
<evidence type="ECO:0000256" key="1">
    <source>
        <dbReference type="SAM" id="MobiDB-lite"/>
    </source>
</evidence>
<dbReference type="Proteomes" id="UP000432015">
    <property type="component" value="Unassembled WGS sequence"/>
</dbReference>
<dbReference type="EMBL" id="WOFH01000001">
    <property type="protein sequence ID" value="MUN35087.1"/>
    <property type="molecule type" value="Genomic_DNA"/>
</dbReference>
<dbReference type="AlphaFoldDB" id="A0A7K1KSV0"/>
<evidence type="ECO:0000313" key="3">
    <source>
        <dbReference type="Proteomes" id="UP000432015"/>
    </source>
</evidence>
<comment type="caution">
    <text evidence="2">The sequence shown here is derived from an EMBL/GenBank/DDBJ whole genome shotgun (WGS) entry which is preliminary data.</text>
</comment>
<organism evidence="2 3">
    <name type="scientific">Actinomadura litoris</name>
    <dbReference type="NCBI Taxonomy" id="2678616"/>
    <lineage>
        <taxon>Bacteria</taxon>
        <taxon>Bacillati</taxon>
        <taxon>Actinomycetota</taxon>
        <taxon>Actinomycetes</taxon>
        <taxon>Streptosporangiales</taxon>
        <taxon>Thermomonosporaceae</taxon>
        <taxon>Actinomadura</taxon>
    </lineage>
</organism>